<evidence type="ECO:0000256" key="1">
    <source>
        <dbReference type="ARBA" id="ARBA00022723"/>
    </source>
</evidence>
<dbReference type="Gene3D" id="1.10.1060.10">
    <property type="entry name" value="Alpha-helical ferredoxin"/>
    <property type="match status" value="1"/>
</dbReference>
<dbReference type="eggNOG" id="COG1150">
    <property type="taxonomic scope" value="Bacteria"/>
</dbReference>
<evidence type="ECO:0000313" key="6">
    <source>
        <dbReference type="Proteomes" id="UP000006793"/>
    </source>
</evidence>
<accession>F8ADA7</accession>
<dbReference type="KEGG" id="tid:Thein_2072"/>
<dbReference type="Proteomes" id="UP000006793">
    <property type="component" value="Chromosome"/>
</dbReference>
<keyword evidence="3" id="KW-0411">Iron-sulfur</keyword>
<evidence type="ECO:0000256" key="3">
    <source>
        <dbReference type="ARBA" id="ARBA00023014"/>
    </source>
</evidence>
<dbReference type="InterPro" id="IPR009051">
    <property type="entry name" value="Helical_ferredxn"/>
</dbReference>
<sequence>MIWSLPKKALSLWLDFLSEKGALFVPENQGFEPYQGKVFLEGKPRLSIKSFFLPWREPILFFESIPGAIPEKISPETKGIIFGVLPCDAKGITLIEKVFKDDPFFKDRRRHFSLIGFIREKSEGCFCDAMGVDPFKGEGLDLLVLPGEDSFLVQVIKKRALELLPPQAREASPEEIELFQKTQVDFKKRAYVSPLWEKLKKTEVMPLYEASFWEELSFPCLNCGICTFICPTCYCFDVQDEVIGKEGIRIRLPDACMFPLYSQHASGHNPRREPLARFRNRFMHKFKYFLDEYGEPLCVGCGRCNEACPAGINLWDVLKAMGEVA</sequence>
<dbReference type="RefSeq" id="WP_013908661.1">
    <property type="nucleotide sequence ID" value="NC_015681.1"/>
</dbReference>
<dbReference type="InterPro" id="IPR017896">
    <property type="entry name" value="4Fe4S_Fe-S-bd"/>
</dbReference>
<dbReference type="EMBL" id="CP002683">
    <property type="protein sequence ID" value="AEH45922.1"/>
    <property type="molecule type" value="Genomic_DNA"/>
</dbReference>
<dbReference type="PROSITE" id="PS00198">
    <property type="entry name" value="4FE4S_FER_1"/>
    <property type="match status" value="2"/>
</dbReference>
<dbReference type="PANTHER" id="PTHR40447:SF1">
    <property type="entry name" value="ANAEROBIC SULFITE REDUCTASE SUBUNIT A"/>
    <property type="match status" value="1"/>
</dbReference>
<dbReference type="InParanoid" id="F8ADA7"/>
<protein>
    <submittedName>
        <fullName evidence="5">4Fe-4S ferredoxin, iron-sulfur binding protein</fullName>
    </submittedName>
</protein>
<keyword evidence="6" id="KW-1185">Reference proteome</keyword>
<dbReference type="STRING" id="667014.Thein_2072"/>
<gene>
    <name evidence="5" type="ordered locus">Thein_2072</name>
</gene>
<keyword evidence="1" id="KW-0479">Metal-binding</keyword>
<dbReference type="AlphaFoldDB" id="F8ADA7"/>
<dbReference type="PANTHER" id="PTHR40447">
    <property type="entry name" value="ANAEROBIC SULFITE REDUCTASE SUBUNIT A"/>
    <property type="match status" value="1"/>
</dbReference>
<dbReference type="InterPro" id="IPR017900">
    <property type="entry name" value="4Fe4S_Fe_S_CS"/>
</dbReference>
<dbReference type="GO" id="GO:0046872">
    <property type="term" value="F:metal ion binding"/>
    <property type="evidence" value="ECO:0007669"/>
    <property type="project" value="UniProtKB-KW"/>
</dbReference>
<dbReference type="SUPFAM" id="SSF46548">
    <property type="entry name" value="alpha-helical ferredoxin"/>
    <property type="match status" value="1"/>
</dbReference>
<dbReference type="PROSITE" id="PS51379">
    <property type="entry name" value="4FE4S_FER_2"/>
    <property type="match status" value="2"/>
</dbReference>
<dbReference type="GO" id="GO:0051536">
    <property type="term" value="F:iron-sulfur cluster binding"/>
    <property type="evidence" value="ECO:0007669"/>
    <property type="project" value="UniProtKB-KW"/>
</dbReference>
<dbReference type="Pfam" id="PF17179">
    <property type="entry name" value="Fer4_22"/>
    <property type="match status" value="1"/>
</dbReference>
<reference evidence="5 6" key="2">
    <citation type="journal article" date="2012" name="Stand. Genomic Sci.">
        <title>Complete genome sequence of the thermophilic sulfate-reducing ocean bacterium Thermodesulfatator indicus type strain (CIR29812(T)).</title>
        <authorList>
            <person name="Anderson I."/>
            <person name="Saunders E."/>
            <person name="Lapidus A."/>
            <person name="Nolan M."/>
            <person name="Lucas S."/>
            <person name="Tice H."/>
            <person name="Del Rio T.G."/>
            <person name="Cheng J.F."/>
            <person name="Han C."/>
            <person name="Tapia R."/>
            <person name="Goodwin L.A."/>
            <person name="Pitluck S."/>
            <person name="Liolios K."/>
            <person name="Mavromatis K."/>
            <person name="Pagani I."/>
            <person name="Ivanova N."/>
            <person name="Mikhailova N."/>
            <person name="Pati A."/>
            <person name="Chen A."/>
            <person name="Palaniappan K."/>
            <person name="Land M."/>
            <person name="Hauser L."/>
            <person name="Jeffries C.D."/>
            <person name="Chang Y.J."/>
            <person name="Brambilla E.M."/>
            <person name="Rohde M."/>
            <person name="Spring S."/>
            <person name="Goker M."/>
            <person name="Detter J.C."/>
            <person name="Woyke T."/>
            <person name="Bristow J."/>
            <person name="Eisen J.A."/>
            <person name="Markowitz V."/>
            <person name="Hugenholtz P."/>
            <person name="Kyrpides N.C."/>
            <person name="Klenk H.P."/>
        </authorList>
    </citation>
    <scope>NUCLEOTIDE SEQUENCE [LARGE SCALE GENOMIC DNA]</scope>
    <source>
        <strain evidence="6">DSM 15286 / JCM 11887 / CIR29812</strain>
    </source>
</reference>
<evidence type="ECO:0000256" key="2">
    <source>
        <dbReference type="ARBA" id="ARBA00023004"/>
    </source>
</evidence>
<keyword evidence="2" id="KW-0408">Iron</keyword>
<evidence type="ECO:0000259" key="4">
    <source>
        <dbReference type="PROSITE" id="PS51379"/>
    </source>
</evidence>
<reference evidence="6" key="1">
    <citation type="submission" date="2011-04" db="EMBL/GenBank/DDBJ databases">
        <title>The complete genome of Thermodesulfatator indicus DSM 15286.</title>
        <authorList>
            <person name="Lucas S."/>
            <person name="Copeland A."/>
            <person name="Lapidus A."/>
            <person name="Bruce D."/>
            <person name="Goodwin L."/>
            <person name="Pitluck S."/>
            <person name="Peters L."/>
            <person name="Kyrpides N."/>
            <person name="Mavromatis K."/>
            <person name="Pagani I."/>
            <person name="Ivanova N."/>
            <person name="Saunders L."/>
            <person name="Detter J.C."/>
            <person name="Tapia R."/>
            <person name="Han C."/>
            <person name="Land M."/>
            <person name="Hauser L."/>
            <person name="Markowitz V."/>
            <person name="Cheng J.-F."/>
            <person name="Hugenholtz P."/>
            <person name="Woyke T."/>
            <person name="Wu D."/>
            <person name="Spring S."/>
            <person name="Schroeder M."/>
            <person name="Brambilla E."/>
            <person name="Klenk H.-P."/>
            <person name="Eisen J.A."/>
        </authorList>
    </citation>
    <scope>NUCLEOTIDE SEQUENCE [LARGE SCALE GENOMIC DNA]</scope>
    <source>
        <strain evidence="6">DSM 15286 / JCM 11887 / CIR29812</strain>
    </source>
</reference>
<feature type="domain" description="4Fe-4S ferredoxin-type" evidence="4">
    <location>
        <begin position="209"/>
        <end position="241"/>
    </location>
</feature>
<dbReference type="OrthoDB" id="9795302at2"/>
<organism evidence="5 6">
    <name type="scientific">Thermodesulfatator indicus (strain DSM 15286 / JCM 11887 / CIR29812)</name>
    <dbReference type="NCBI Taxonomy" id="667014"/>
    <lineage>
        <taxon>Bacteria</taxon>
        <taxon>Pseudomonadati</taxon>
        <taxon>Thermodesulfobacteriota</taxon>
        <taxon>Thermodesulfobacteria</taxon>
        <taxon>Thermodesulfobacteriales</taxon>
        <taxon>Thermodesulfatatoraceae</taxon>
        <taxon>Thermodesulfatator</taxon>
    </lineage>
</organism>
<dbReference type="HOGENOM" id="CLU_046702_0_0_0"/>
<proteinExistence type="predicted"/>
<evidence type="ECO:0000313" key="5">
    <source>
        <dbReference type="EMBL" id="AEH45922.1"/>
    </source>
</evidence>
<name>F8ADA7_THEID</name>
<dbReference type="PaxDb" id="667014-Thein_2072"/>
<feature type="domain" description="4Fe-4S ferredoxin-type" evidence="4">
    <location>
        <begin position="286"/>
        <end position="318"/>
    </location>
</feature>